<dbReference type="InterPro" id="IPR028030">
    <property type="entry name" value="DUF4592"/>
</dbReference>
<feature type="compositionally biased region" description="Acidic residues" evidence="1">
    <location>
        <begin position="578"/>
        <end position="587"/>
    </location>
</feature>
<feature type="compositionally biased region" description="Basic and acidic residues" evidence="1">
    <location>
        <begin position="1059"/>
        <end position="1075"/>
    </location>
</feature>
<proteinExistence type="predicted"/>
<feature type="compositionally biased region" description="Polar residues" evidence="1">
    <location>
        <begin position="1127"/>
        <end position="1140"/>
    </location>
</feature>
<feature type="compositionally biased region" description="Acidic residues" evidence="1">
    <location>
        <begin position="338"/>
        <end position="358"/>
    </location>
</feature>
<feature type="region of interest" description="Disordered" evidence="1">
    <location>
        <begin position="546"/>
        <end position="1286"/>
    </location>
</feature>
<feature type="compositionally biased region" description="Basic and acidic residues" evidence="1">
    <location>
        <begin position="13"/>
        <end position="23"/>
    </location>
</feature>
<feature type="compositionally biased region" description="Basic and acidic residues" evidence="1">
    <location>
        <begin position="328"/>
        <end position="337"/>
    </location>
</feature>
<reference evidence="3" key="2">
    <citation type="submission" date="2025-09" db="UniProtKB">
        <authorList>
            <consortium name="Ensembl"/>
        </authorList>
    </citation>
    <scope>IDENTIFICATION</scope>
</reference>
<feature type="compositionally biased region" description="Basic and acidic residues" evidence="1">
    <location>
        <begin position="359"/>
        <end position="372"/>
    </location>
</feature>
<feature type="compositionally biased region" description="Acidic residues" evidence="1">
    <location>
        <begin position="498"/>
        <end position="511"/>
    </location>
</feature>
<feature type="compositionally biased region" description="Pro residues" evidence="1">
    <location>
        <begin position="1162"/>
        <end position="1202"/>
    </location>
</feature>
<dbReference type="Ensembl" id="ENSFHET00000029444.1">
    <property type="protein sequence ID" value="ENSFHEP00000034342.1"/>
    <property type="gene ID" value="ENSFHEG00000000874.1"/>
</dbReference>
<name>A0A3Q2R3M2_FUNHE</name>
<feature type="domain" description="DUF4592" evidence="2">
    <location>
        <begin position="189"/>
        <end position="294"/>
    </location>
</feature>
<evidence type="ECO:0000313" key="4">
    <source>
        <dbReference type="Proteomes" id="UP000265000"/>
    </source>
</evidence>
<evidence type="ECO:0000256" key="1">
    <source>
        <dbReference type="SAM" id="MobiDB-lite"/>
    </source>
</evidence>
<feature type="compositionally biased region" description="Basic and acidic residues" evidence="1">
    <location>
        <begin position="867"/>
        <end position="885"/>
    </location>
</feature>
<reference evidence="3" key="1">
    <citation type="submission" date="2025-08" db="UniProtKB">
        <authorList>
            <consortium name="Ensembl"/>
        </authorList>
    </citation>
    <scope>IDENTIFICATION</scope>
</reference>
<keyword evidence="4" id="KW-1185">Reference proteome</keyword>
<feature type="region of interest" description="Disordered" evidence="1">
    <location>
        <begin position="1"/>
        <end position="30"/>
    </location>
</feature>
<feature type="compositionally biased region" description="Basic and acidic residues" evidence="1">
    <location>
        <begin position="760"/>
        <end position="776"/>
    </location>
</feature>
<feature type="compositionally biased region" description="Basic and acidic residues" evidence="1">
    <location>
        <begin position="1112"/>
        <end position="1122"/>
    </location>
</feature>
<evidence type="ECO:0000259" key="2">
    <source>
        <dbReference type="Pfam" id="PF15262"/>
    </source>
</evidence>
<protein>
    <submittedName>
        <fullName evidence="3">Proteoglycan 4-like</fullName>
    </submittedName>
</protein>
<dbReference type="STRING" id="8078.ENSFHEP00000034342"/>
<feature type="compositionally biased region" description="Pro residues" evidence="1">
    <location>
        <begin position="1254"/>
        <end position="1264"/>
    </location>
</feature>
<feature type="compositionally biased region" description="Acidic residues" evidence="1">
    <location>
        <begin position="373"/>
        <end position="382"/>
    </location>
</feature>
<dbReference type="GeneTree" id="ENSGT00940000163031"/>
<dbReference type="Pfam" id="PF15262">
    <property type="entry name" value="DUF4592"/>
    <property type="match status" value="1"/>
</dbReference>
<sequence>MAGFSVAALNAAERSRGRQRRTEPNNPIISPRTALMSWFQSLRDDFTLRPFEIQHTPDGAAMASGSPESVTNQEPADVQEDCSGKKKSKFQTFKNLFTRKKRKEPQSAGAEEGIKGSQSSDNLSKTSENHALAPSEKEKGSGSKSSLGNKALSHDSVFVSDSSEANEGVGASQDNIHGKVKSLQLQLKQAIRLGSPPSLMCVKKPDDGGTMSEDDGLPCSPPDYTPLHSVKSKAERSSSNSLHGIDSDEQLSCSASSGAVSPLVVPGDFSQPASPFVCLDNAAAKHKLGLRYKACHKRKPARRLELKTEGDSAAEEEMTASVTEADGSEEREQQKAEEESEDQLEPPAESEEEEEEEDNPKKDSSRLLPGDKEGEDEPEAEQDVSHAPDASCPLDSSLSEEEASDDQHVPSSGTSSRSSSLDTPSGSPEPPAGQKEPPTRPPAFSSAADDRSESGSSSGDEDAAQESSEDESSFLDEVLSSLKSSRSPDVEISGVVLEIDEMEEEEEEEEKVIEIDERVGMKSEEAEVARPTDCEAVVLCSVMSDHTARKEEEEEEEGLLQSPQEEDFALEEELKSTEEEEEEEEELVVERFIQLSDEEAGQEEEAEEVESEEENDAVSSKAVGQEETEEEKSNGEEEEPAEGRKEPEIVEEVWDNGEEEEEGVEAEEEVKGDEEEMTELIHDLIDEEVQSGSPIQGPGEGGTHDATAATDTDDLTLSRTNEGREDVSENSGAEEEVEEVELKDHESEEEAEQEVGRSPSDAHEGGDDPGQEKDEPSPLVDVKPAEAEEPGDAFPKLPPLLISESRSEASPLSSPSKTSTVHINLVSPTSDKPASPFQLGPAAASPSDAVTESLGPAEEPPESNGPSEERPEAAKGSEGKEERSVQEQGASGPASVQEAPTDQSKVRFTIAPAWQRLQTPPASPSDAPQDAEVGPAGPKDADVNAEAGGQANAEPVLSPGRGRSSGSFKLQSSAPASPAEAHAAAGASESAAGAEANPDSPFGVRLRKTSALLRLSSEEGNSEVESPTHVPSCKAASPQPINSKPSVSHPTSNKPALPKKPDVHGDPGLKLRRISEPAAPRGAPGGSDPPSWISVAKQKQKVYKETPLNEMTVKKEEQEKKPALPTSVGSAASREQSTSKPAEPASKVSVEKETRRTHSVPTPVPPQPPKPPLQKPQVPPAPAKPTPPPDSPHTSPPSPAPRSAPLKSPAPTAPSPLSKTPPVPSPSFSPRAAPEKPAPRAPGLPRQPAAPQRGSPPPALPQDEPPWMALAKKKAKAWSEMPQIVQ</sequence>
<evidence type="ECO:0000313" key="3">
    <source>
        <dbReference type="Ensembl" id="ENSFHEP00000034342.1"/>
    </source>
</evidence>
<feature type="compositionally biased region" description="Low complexity" evidence="1">
    <location>
        <begin position="410"/>
        <end position="426"/>
    </location>
</feature>
<feature type="compositionally biased region" description="Polar residues" evidence="1">
    <location>
        <begin position="1039"/>
        <end position="1054"/>
    </location>
</feature>
<feature type="compositionally biased region" description="Polar residues" evidence="1">
    <location>
        <begin position="250"/>
        <end position="259"/>
    </location>
</feature>
<feature type="compositionally biased region" description="Polar residues" evidence="1">
    <location>
        <begin position="116"/>
        <end position="126"/>
    </location>
</feature>
<feature type="compositionally biased region" description="Low complexity" evidence="1">
    <location>
        <begin position="972"/>
        <end position="996"/>
    </location>
</feature>
<feature type="compositionally biased region" description="Acidic residues" evidence="1">
    <location>
        <begin position="649"/>
        <end position="678"/>
    </location>
</feature>
<feature type="compositionally biased region" description="Acidic residues" evidence="1">
    <location>
        <begin position="596"/>
        <end position="616"/>
    </location>
</feature>
<dbReference type="InterPro" id="IPR026713">
    <property type="entry name" value="CRACD-like"/>
</dbReference>
<feature type="compositionally biased region" description="Acidic residues" evidence="1">
    <location>
        <begin position="459"/>
        <end position="474"/>
    </location>
</feature>
<feature type="region of interest" description="Disordered" evidence="1">
    <location>
        <begin position="197"/>
        <end position="275"/>
    </location>
</feature>
<feature type="region of interest" description="Disordered" evidence="1">
    <location>
        <begin position="298"/>
        <end position="511"/>
    </location>
</feature>
<feature type="compositionally biased region" description="Basic and acidic residues" evidence="1">
    <location>
        <begin position="631"/>
        <end position="648"/>
    </location>
</feature>
<dbReference type="PANTHER" id="PTHR47743:SF2">
    <property type="entry name" value="ACROSOMAL PROTEIN KIAA1210"/>
    <property type="match status" value="1"/>
</dbReference>
<feature type="compositionally biased region" description="Pro residues" evidence="1">
    <location>
        <begin position="1211"/>
        <end position="1227"/>
    </location>
</feature>
<accession>A0A3Q2R3M2</accession>
<feature type="compositionally biased region" description="Low complexity" evidence="1">
    <location>
        <begin position="808"/>
        <end position="820"/>
    </location>
</feature>
<feature type="compositionally biased region" description="Acidic residues" evidence="1">
    <location>
        <begin position="552"/>
        <end position="571"/>
    </location>
</feature>
<dbReference type="Proteomes" id="UP000265000">
    <property type="component" value="Unplaced"/>
</dbReference>
<dbReference type="PRINTS" id="PR01217">
    <property type="entry name" value="PRICHEXTENSN"/>
</dbReference>
<dbReference type="PANTHER" id="PTHR47743">
    <property type="entry name" value="KIAA1210 / KIAA1211 FAMILY MEMBER"/>
    <property type="match status" value="1"/>
</dbReference>
<feature type="region of interest" description="Disordered" evidence="1">
    <location>
        <begin position="50"/>
        <end position="176"/>
    </location>
</feature>
<organism evidence="3 4">
    <name type="scientific">Fundulus heteroclitus</name>
    <name type="common">Killifish</name>
    <name type="synonym">Mummichog</name>
    <dbReference type="NCBI Taxonomy" id="8078"/>
    <lineage>
        <taxon>Eukaryota</taxon>
        <taxon>Metazoa</taxon>
        <taxon>Chordata</taxon>
        <taxon>Craniata</taxon>
        <taxon>Vertebrata</taxon>
        <taxon>Euteleostomi</taxon>
        <taxon>Actinopterygii</taxon>
        <taxon>Neopterygii</taxon>
        <taxon>Teleostei</taxon>
        <taxon>Neoteleostei</taxon>
        <taxon>Acanthomorphata</taxon>
        <taxon>Ovalentaria</taxon>
        <taxon>Atherinomorphae</taxon>
        <taxon>Cyprinodontiformes</taxon>
        <taxon>Fundulidae</taxon>
        <taxon>Fundulus</taxon>
    </lineage>
</organism>